<keyword evidence="3" id="KW-0804">Transcription</keyword>
<dbReference type="InterPro" id="IPR000792">
    <property type="entry name" value="Tscrpt_reg_LuxR_C"/>
</dbReference>
<dbReference type="PRINTS" id="PR00038">
    <property type="entry name" value="HTHLUXR"/>
</dbReference>
<dbReference type="InterPro" id="IPR016032">
    <property type="entry name" value="Sig_transdc_resp-reg_C-effctor"/>
</dbReference>
<proteinExistence type="predicted"/>
<dbReference type="PROSITE" id="PS50043">
    <property type="entry name" value="HTH_LUXR_2"/>
    <property type="match status" value="1"/>
</dbReference>
<evidence type="ECO:0000313" key="5">
    <source>
        <dbReference type="EMBL" id="UQT55399.1"/>
    </source>
</evidence>
<dbReference type="RefSeq" id="WP_249586888.1">
    <property type="nucleotide sequence ID" value="NZ_BAAAQL010000008.1"/>
</dbReference>
<dbReference type="Gene3D" id="1.10.10.10">
    <property type="entry name" value="Winged helix-like DNA-binding domain superfamily/Winged helix DNA-binding domain"/>
    <property type="match status" value="1"/>
</dbReference>
<dbReference type="PANTHER" id="PTHR44688">
    <property type="entry name" value="DNA-BINDING TRANSCRIPTIONAL ACTIVATOR DEVR_DOSR"/>
    <property type="match status" value="1"/>
</dbReference>
<dbReference type="CDD" id="cd06170">
    <property type="entry name" value="LuxR_C_like"/>
    <property type="match status" value="1"/>
</dbReference>
<dbReference type="SMART" id="SM00421">
    <property type="entry name" value="HTH_LUXR"/>
    <property type="match status" value="1"/>
</dbReference>
<reference evidence="5 6" key="1">
    <citation type="submission" date="2022-05" db="EMBL/GenBank/DDBJ databases">
        <authorList>
            <person name="Zhou X."/>
            <person name="Li K."/>
            <person name="Man Y."/>
        </authorList>
    </citation>
    <scope>NUCLEOTIDE SEQUENCE [LARGE SCALE GENOMIC DNA]</scope>
    <source>
        <strain evidence="5 6">MS405</strain>
    </source>
</reference>
<keyword evidence="2" id="KW-0238">DNA-binding</keyword>
<evidence type="ECO:0000256" key="1">
    <source>
        <dbReference type="ARBA" id="ARBA00023015"/>
    </source>
</evidence>
<protein>
    <submittedName>
        <fullName evidence="5">LuxR C-terminal-related transcriptional regulator</fullName>
    </submittedName>
</protein>
<evidence type="ECO:0000259" key="4">
    <source>
        <dbReference type="PROSITE" id="PS50043"/>
    </source>
</evidence>
<keyword evidence="1" id="KW-0805">Transcription regulation</keyword>
<dbReference type="Proteomes" id="UP000829992">
    <property type="component" value="Chromosome"/>
</dbReference>
<dbReference type="PANTHER" id="PTHR44688:SF16">
    <property type="entry name" value="DNA-BINDING TRANSCRIPTIONAL ACTIVATOR DEVR_DOSR"/>
    <property type="match status" value="1"/>
</dbReference>
<evidence type="ECO:0000313" key="6">
    <source>
        <dbReference type="Proteomes" id="UP000829992"/>
    </source>
</evidence>
<dbReference type="EMBL" id="CP097289">
    <property type="protein sequence ID" value="UQT55399.1"/>
    <property type="molecule type" value="Genomic_DNA"/>
</dbReference>
<dbReference type="Pfam" id="PF00196">
    <property type="entry name" value="GerE"/>
    <property type="match status" value="1"/>
</dbReference>
<dbReference type="SUPFAM" id="SSF46894">
    <property type="entry name" value="C-terminal effector domain of the bipartite response regulators"/>
    <property type="match status" value="1"/>
</dbReference>
<feature type="domain" description="HTH luxR-type" evidence="4">
    <location>
        <begin position="5"/>
        <end position="70"/>
    </location>
</feature>
<organism evidence="5 6">
    <name type="scientific">Streptomyces durmitorensis</name>
    <dbReference type="NCBI Taxonomy" id="319947"/>
    <lineage>
        <taxon>Bacteria</taxon>
        <taxon>Bacillati</taxon>
        <taxon>Actinomycetota</taxon>
        <taxon>Actinomycetes</taxon>
        <taxon>Kitasatosporales</taxon>
        <taxon>Streptomycetaceae</taxon>
        <taxon>Streptomyces</taxon>
    </lineage>
</organism>
<evidence type="ECO:0000256" key="3">
    <source>
        <dbReference type="ARBA" id="ARBA00023163"/>
    </source>
</evidence>
<keyword evidence="6" id="KW-1185">Reference proteome</keyword>
<sequence>MWQAELRRVPLLSAREAEVFQLLGEGYSNRSIARRLDIAERTVKFHVAQVLSKLDVESRLQAGLVAFSGRRLYQSAVPRRKKAG</sequence>
<accession>A0ABY4PQ59</accession>
<name>A0ABY4PQ59_9ACTN</name>
<dbReference type="InterPro" id="IPR036388">
    <property type="entry name" value="WH-like_DNA-bd_sf"/>
</dbReference>
<evidence type="ECO:0000256" key="2">
    <source>
        <dbReference type="ARBA" id="ARBA00023125"/>
    </source>
</evidence>
<gene>
    <name evidence="5" type="ORF">M4V62_10005</name>
</gene>